<dbReference type="InterPro" id="IPR051550">
    <property type="entry name" value="SCF-Subunits/Alg-Epimerases"/>
</dbReference>
<accession>A0A9N9DBH6</accession>
<dbReference type="SMART" id="SM00710">
    <property type="entry name" value="PbH1"/>
    <property type="match status" value="5"/>
</dbReference>
<evidence type="ECO:0000313" key="4">
    <source>
        <dbReference type="Proteomes" id="UP000789706"/>
    </source>
</evidence>
<sequence>MNESELKTHLQELNQFQENHPKIFKSSNTKNDDYSLIIPLSSTTFSQLSSAERQELSKIYYNLGTTILDSDDDIFSKENHDQALDYFKASTYLNPLAFTNILISNALGEISRDNEIFIQIIKKIPFKIPKDIRLINSSNNKISLDPLLFLKDIVLVLSPGTYTLDASIMDQTIIVIGIGHQVTIKNVTWHTFTGQNSYLVLYNLFVECNDGHNVFLQTSKAFIDSCQFIKCSKIQPPIYTSGRESILYLNNCEIANSLDSGGLLISEDSKAIIRNCHIHNIGMNAIEVRYGSNADKVKLVNNIIRDNKSEGILIDGNHEPPESEALNSMAKTTLRDHQQKSYRPPPMTPYTRPKQTTVILCKNKIIKNGTFGISVDYQSNARMEDNEISYSGTSGCIIKGGVDSFLYNNRIHHNRANGVEIGLNYQGK</sequence>
<dbReference type="PANTHER" id="PTHR22990">
    <property type="entry name" value="F-BOX ONLY PROTEIN"/>
    <property type="match status" value="1"/>
</dbReference>
<dbReference type="Pfam" id="PF13229">
    <property type="entry name" value="Beta_helix"/>
    <property type="match status" value="2"/>
</dbReference>
<gene>
    <name evidence="3" type="ORF">DEBURN_LOCUS10693</name>
</gene>
<feature type="domain" description="Right handed beta helix" evidence="2">
    <location>
        <begin position="360"/>
        <end position="422"/>
    </location>
</feature>
<protein>
    <submittedName>
        <fullName evidence="3">10553_t:CDS:1</fullName>
    </submittedName>
</protein>
<dbReference type="PANTHER" id="PTHR22990:SF15">
    <property type="entry name" value="F-BOX ONLY PROTEIN 10"/>
    <property type="match status" value="1"/>
</dbReference>
<evidence type="ECO:0000313" key="3">
    <source>
        <dbReference type="EMBL" id="CAG8629086.1"/>
    </source>
</evidence>
<dbReference type="Proteomes" id="UP000789706">
    <property type="component" value="Unassembled WGS sequence"/>
</dbReference>
<proteinExistence type="predicted"/>
<dbReference type="InterPro" id="IPR006626">
    <property type="entry name" value="PbH1"/>
</dbReference>
<dbReference type="EMBL" id="CAJVPK010003609">
    <property type="protein sequence ID" value="CAG8629086.1"/>
    <property type="molecule type" value="Genomic_DNA"/>
</dbReference>
<keyword evidence="4" id="KW-1185">Reference proteome</keyword>
<keyword evidence="1" id="KW-0677">Repeat</keyword>
<evidence type="ECO:0000256" key="1">
    <source>
        <dbReference type="ARBA" id="ARBA00022737"/>
    </source>
</evidence>
<dbReference type="OrthoDB" id="2329228at2759"/>
<dbReference type="InterPro" id="IPR012334">
    <property type="entry name" value="Pectin_lyas_fold"/>
</dbReference>
<dbReference type="AlphaFoldDB" id="A0A9N9DBH6"/>
<feature type="domain" description="Right handed beta helix" evidence="2">
    <location>
        <begin position="204"/>
        <end position="318"/>
    </location>
</feature>
<dbReference type="InterPro" id="IPR011050">
    <property type="entry name" value="Pectin_lyase_fold/virulence"/>
</dbReference>
<organism evidence="3 4">
    <name type="scientific">Diversispora eburnea</name>
    <dbReference type="NCBI Taxonomy" id="1213867"/>
    <lineage>
        <taxon>Eukaryota</taxon>
        <taxon>Fungi</taxon>
        <taxon>Fungi incertae sedis</taxon>
        <taxon>Mucoromycota</taxon>
        <taxon>Glomeromycotina</taxon>
        <taxon>Glomeromycetes</taxon>
        <taxon>Diversisporales</taxon>
        <taxon>Diversisporaceae</taxon>
        <taxon>Diversispora</taxon>
    </lineage>
</organism>
<comment type="caution">
    <text evidence="3">The sequence shown here is derived from an EMBL/GenBank/DDBJ whole genome shotgun (WGS) entry which is preliminary data.</text>
</comment>
<dbReference type="SUPFAM" id="SSF51126">
    <property type="entry name" value="Pectin lyase-like"/>
    <property type="match status" value="1"/>
</dbReference>
<feature type="non-terminal residue" evidence="3">
    <location>
        <position position="1"/>
    </location>
</feature>
<dbReference type="InterPro" id="IPR039448">
    <property type="entry name" value="Beta_helix"/>
</dbReference>
<name>A0A9N9DBH6_9GLOM</name>
<reference evidence="3" key="1">
    <citation type="submission" date="2021-06" db="EMBL/GenBank/DDBJ databases">
        <authorList>
            <person name="Kallberg Y."/>
            <person name="Tangrot J."/>
            <person name="Rosling A."/>
        </authorList>
    </citation>
    <scope>NUCLEOTIDE SEQUENCE</scope>
    <source>
        <strain evidence="3">AZ414A</strain>
    </source>
</reference>
<evidence type="ECO:0000259" key="2">
    <source>
        <dbReference type="Pfam" id="PF13229"/>
    </source>
</evidence>
<dbReference type="Gene3D" id="2.160.20.10">
    <property type="entry name" value="Single-stranded right-handed beta-helix, Pectin lyase-like"/>
    <property type="match status" value="1"/>
</dbReference>